<name>A0ABQ8Z1C6_9EUKA</name>
<dbReference type="PANTHER" id="PTHR12854:SF7">
    <property type="entry name" value="ATAXIN-2 HOMOLOG"/>
    <property type="match status" value="1"/>
</dbReference>
<feature type="compositionally biased region" description="Basic residues" evidence="1">
    <location>
        <begin position="532"/>
        <end position="545"/>
    </location>
</feature>
<dbReference type="Proteomes" id="UP001150062">
    <property type="component" value="Unassembled WGS sequence"/>
</dbReference>
<protein>
    <submittedName>
        <fullName evidence="3">Ataxin-2</fullName>
    </submittedName>
</protein>
<dbReference type="PANTHER" id="PTHR12854">
    <property type="entry name" value="ATAXIN 2-RELATED"/>
    <property type="match status" value="1"/>
</dbReference>
<feature type="compositionally biased region" description="Basic and acidic residues" evidence="1">
    <location>
        <begin position="547"/>
        <end position="557"/>
    </location>
</feature>
<feature type="region of interest" description="Disordered" evidence="1">
    <location>
        <begin position="474"/>
        <end position="604"/>
    </location>
</feature>
<reference evidence="3" key="1">
    <citation type="submission" date="2022-08" db="EMBL/GenBank/DDBJ databases">
        <title>Novel sulfate-reducing endosymbionts in the free-living metamonad Anaeramoeba.</title>
        <authorList>
            <person name="Jerlstrom-Hultqvist J."/>
            <person name="Cepicka I."/>
            <person name="Gallot-Lavallee L."/>
            <person name="Salas-Leiva D."/>
            <person name="Curtis B.A."/>
            <person name="Zahonova K."/>
            <person name="Pipaliya S."/>
            <person name="Dacks J."/>
            <person name="Roger A.J."/>
        </authorList>
    </citation>
    <scope>NUCLEOTIDE SEQUENCE</scope>
    <source>
        <strain evidence="3">Schooner1</strain>
    </source>
</reference>
<feature type="compositionally biased region" description="Polar residues" evidence="1">
    <location>
        <begin position="592"/>
        <end position="604"/>
    </location>
</feature>
<evidence type="ECO:0000313" key="4">
    <source>
        <dbReference type="Proteomes" id="UP001150062"/>
    </source>
</evidence>
<feature type="compositionally biased region" description="Polar residues" evidence="1">
    <location>
        <begin position="561"/>
        <end position="576"/>
    </location>
</feature>
<accession>A0ABQ8Z1C6</accession>
<dbReference type="InterPro" id="IPR045117">
    <property type="entry name" value="ATXN2-like"/>
</dbReference>
<proteinExistence type="predicted"/>
<gene>
    <name evidence="3" type="ORF">M0813_15510</name>
</gene>
<dbReference type="Pfam" id="PF06741">
    <property type="entry name" value="LsmAD"/>
    <property type="match status" value="1"/>
</dbReference>
<keyword evidence="4" id="KW-1185">Reference proteome</keyword>
<feature type="region of interest" description="Disordered" evidence="1">
    <location>
        <begin position="417"/>
        <end position="458"/>
    </location>
</feature>
<dbReference type="EMBL" id="JAOAOG010000073">
    <property type="protein sequence ID" value="KAJ6250698.1"/>
    <property type="molecule type" value="Genomic_DNA"/>
</dbReference>
<feature type="compositionally biased region" description="Low complexity" evidence="1">
    <location>
        <begin position="382"/>
        <end position="392"/>
    </location>
</feature>
<feature type="domain" description="LsmAD" evidence="2">
    <location>
        <begin position="187"/>
        <end position="247"/>
    </location>
</feature>
<feature type="compositionally biased region" description="Basic and acidic residues" evidence="1">
    <location>
        <begin position="252"/>
        <end position="271"/>
    </location>
</feature>
<evidence type="ECO:0000256" key="1">
    <source>
        <dbReference type="SAM" id="MobiDB-lite"/>
    </source>
</evidence>
<feature type="compositionally biased region" description="Low complexity" evidence="1">
    <location>
        <begin position="479"/>
        <end position="521"/>
    </location>
</feature>
<feature type="compositionally biased region" description="Basic and acidic residues" evidence="1">
    <location>
        <begin position="428"/>
        <end position="438"/>
    </location>
</feature>
<feature type="region of interest" description="Disordered" evidence="1">
    <location>
        <begin position="200"/>
        <end position="401"/>
    </location>
</feature>
<feature type="compositionally biased region" description="Basic residues" evidence="1">
    <location>
        <begin position="285"/>
        <end position="305"/>
    </location>
</feature>
<dbReference type="InterPro" id="IPR009604">
    <property type="entry name" value="LsmAD_domain"/>
</dbReference>
<feature type="compositionally biased region" description="Low complexity" evidence="1">
    <location>
        <begin position="577"/>
        <end position="590"/>
    </location>
</feature>
<dbReference type="SMART" id="SM01272">
    <property type="entry name" value="LsmAD"/>
    <property type="match status" value="1"/>
</dbReference>
<sequence length="839" mass="99495">MTNSSCKESSQRLNFLFSNLVGYFVNVKTNDGSEYEGILSSLNLKSKNFQLARSRLIAHPELLQNDICPLPNKGLFKISLKNLLSLKAVSVNFDLKKTKTNRNKNSKFAIDSGISSGQLGQERELEMWKPEQSLEESKLSNPSTLEWDLGYSSEEEGQGKEHNKRNQKQTKTYNKHWNQFETNKQLFGVNSEYNEEEYTSKLSVNSKKRQKANKLAQEIQTENQKKTTNSKKKTLTEEELFSSVVRPNQVEGNEKERETKNRTTRKEERDHNRKNKKKTNESTNSKKKHTKTHQKKPKVRTKSKFSKSPNSNQDNDRTNSNRPNDKIKKINKKNRESPNSTKYSRNRNQTTFEKSSSSENQRYESNSRYNRNHKNRDKFNHNYDNNNKSHNNNFDKENFSKPYNKVLFKKETIEKNERLHFKKTKNSQNREKGNREDNYQTNPIKNKRFFGKSKSQIEKENYVKKQQMFVRDLKHSGKKSITNSLSKKNTNNNQKHNSNSNNTNNTNNNSGRSSNNNNYNNHNEHNNTHNNVRGRNKNYHNHNGRNQKTDGRRDKKAMSPISKNNDNTKYHPSNKFQSNNDNYNQKNHYNSRSKNLNHGNRNLDSSLQKIGNIKKNKKKIETLRKKLLTITNINDYFCTLMETIVLKNPKKTSMYWPEPDYTNQYQSPYDMNYHQNPQQDPYYLNNQNMEIQMNYIQQQQQQQQMQQPQQTQQQQQTQMQQQQQQQSEMGIQQIQPMYGYQMQAQQQIPMEMGMGIMPMDSQMYYNHVNPMQYPMQYQQMPTLHQQQNYDFQQYNQYEEYMDPNQMMMNEMMDRYPTQDMGYQNYSSNGPNNNYNNGMN</sequence>
<evidence type="ECO:0000313" key="3">
    <source>
        <dbReference type="EMBL" id="KAJ6250698.1"/>
    </source>
</evidence>
<dbReference type="InterPro" id="IPR025852">
    <property type="entry name" value="SM_dom_ATX"/>
</dbReference>
<evidence type="ECO:0000259" key="2">
    <source>
        <dbReference type="SMART" id="SM01272"/>
    </source>
</evidence>
<feature type="compositionally biased region" description="Polar residues" evidence="1">
    <location>
        <begin position="337"/>
        <end position="369"/>
    </location>
</feature>
<organism evidence="3 4">
    <name type="scientific">Anaeramoeba flamelloides</name>
    <dbReference type="NCBI Taxonomy" id="1746091"/>
    <lineage>
        <taxon>Eukaryota</taxon>
        <taxon>Metamonada</taxon>
        <taxon>Anaeramoebidae</taxon>
        <taxon>Anaeramoeba</taxon>
    </lineage>
</organism>
<feature type="compositionally biased region" description="Basic and acidic residues" evidence="1">
    <location>
        <begin position="314"/>
        <end position="336"/>
    </location>
</feature>
<dbReference type="Pfam" id="PF14438">
    <property type="entry name" value="SM-ATX"/>
    <property type="match status" value="1"/>
</dbReference>
<comment type="caution">
    <text evidence="3">The sequence shown here is derived from an EMBL/GenBank/DDBJ whole genome shotgun (WGS) entry which is preliminary data.</text>
</comment>